<evidence type="ECO:0000259" key="4">
    <source>
        <dbReference type="Pfam" id="PF00535"/>
    </source>
</evidence>
<reference evidence="6" key="1">
    <citation type="submission" date="2016-10" db="EMBL/GenBank/DDBJ databases">
        <authorList>
            <person name="Varghese N."/>
            <person name="Submissions S."/>
        </authorList>
    </citation>
    <scope>NUCLEOTIDE SEQUENCE [LARGE SCALE GENOMIC DNA]</scope>
    <source>
        <strain evidence="6">Gh-67</strain>
    </source>
</reference>
<sequence length="307" mass="35259">MKKVSVVTVSFNQPSVTEEMLLSIKNTSTYSNIEIIVVDNASKIDPVPGWRIKFPEIIFIRSDVNLGFAGGNNLGLTVATGDYIFMVNNDTEFTPGLVEKLVEVMDSNTAVGMLSPKIKYFSDKQLIQYAGYTPMNYYTCRNSVIGLKQKDEGQFDNITAPTAYCHGAAMMIRKEAIEKAGMMSENFFLYYEEVDWCEHIIRAGFKAWVCTDALIYHKESVSVGKKSKLKEYFMNRNRILFIRRNAPPLKKVLFYFYFLLIVVPRNLVNYVKEKQYDFIPMLFKAVWWNFTHSKNSSNLGYPINTIT</sequence>
<dbReference type="PANTHER" id="PTHR43179:SF12">
    <property type="entry name" value="GALACTOFURANOSYLTRANSFERASE GLFT2"/>
    <property type="match status" value="1"/>
</dbReference>
<dbReference type="Proteomes" id="UP000199705">
    <property type="component" value="Unassembled WGS sequence"/>
</dbReference>
<dbReference type="CDD" id="cd04186">
    <property type="entry name" value="GT_2_like_c"/>
    <property type="match status" value="1"/>
</dbReference>
<keyword evidence="2" id="KW-0328">Glycosyltransferase</keyword>
<evidence type="ECO:0000256" key="3">
    <source>
        <dbReference type="ARBA" id="ARBA00022679"/>
    </source>
</evidence>
<dbReference type="InterPro" id="IPR029044">
    <property type="entry name" value="Nucleotide-diphossugar_trans"/>
</dbReference>
<proteinExistence type="inferred from homology"/>
<dbReference type="RefSeq" id="WP_091167745.1">
    <property type="nucleotide sequence ID" value="NZ_FNCG01000006.1"/>
</dbReference>
<dbReference type="Pfam" id="PF00535">
    <property type="entry name" value="Glycos_transf_2"/>
    <property type="match status" value="1"/>
</dbReference>
<keyword evidence="6" id="KW-1185">Reference proteome</keyword>
<organism evidence="5 6">
    <name type="scientific">Mucilaginibacter gossypii</name>
    <dbReference type="NCBI Taxonomy" id="551996"/>
    <lineage>
        <taxon>Bacteria</taxon>
        <taxon>Pseudomonadati</taxon>
        <taxon>Bacteroidota</taxon>
        <taxon>Sphingobacteriia</taxon>
        <taxon>Sphingobacteriales</taxon>
        <taxon>Sphingobacteriaceae</taxon>
        <taxon>Mucilaginibacter</taxon>
    </lineage>
</organism>
<comment type="similarity">
    <text evidence="1">Belongs to the glycosyltransferase 2 family.</text>
</comment>
<feature type="domain" description="Glycosyltransferase 2-like" evidence="4">
    <location>
        <begin position="5"/>
        <end position="179"/>
    </location>
</feature>
<name>A0A1G7YT28_9SPHI</name>
<accession>A0A1G7YT28</accession>
<dbReference type="InterPro" id="IPR001173">
    <property type="entry name" value="Glyco_trans_2-like"/>
</dbReference>
<dbReference type="SUPFAM" id="SSF53448">
    <property type="entry name" value="Nucleotide-diphospho-sugar transferases"/>
    <property type="match status" value="1"/>
</dbReference>
<keyword evidence="3" id="KW-0808">Transferase</keyword>
<evidence type="ECO:0000313" key="5">
    <source>
        <dbReference type="EMBL" id="SDG99621.1"/>
    </source>
</evidence>
<protein>
    <recommendedName>
        <fullName evidence="4">Glycosyltransferase 2-like domain-containing protein</fullName>
    </recommendedName>
</protein>
<evidence type="ECO:0000256" key="1">
    <source>
        <dbReference type="ARBA" id="ARBA00006739"/>
    </source>
</evidence>
<gene>
    <name evidence="5" type="ORF">SAMN05192573_10642</name>
</gene>
<dbReference type="AlphaFoldDB" id="A0A1G7YT28"/>
<evidence type="ECO:0000313" key="6">
    <source>
        <dbReference type="Proteomes" id="UP000199705"/>
    </source>
</evidence>
<dbReference type="Gene3D" id="3.90.550.10">
    <property type="entry name" value="Spore Coat Polysaccharide Biosynthesis Protein SpsA, Chain A"/>
    <property type="match status" value="1"/>
</dbReference>
<dbReference type="STRING" id="551996.SAMN05192573_10642"/>
<dbReference type="GO" id="GO:0016757">
    <property type="term" value="F:glycosyltransferase activity"/>
    <property type="evidence" value="ECO:0007669"/>
    <property type="project" value="UniProtKB-KW"/>
</dbReference>
<dbReference type="EMBL" id="FNCG01000006">
    <property type="protein sequence ID" value="SDG99621.1"/>
    <property type="molecule type" value="Genomic_DNA"/>
</dbReference>
<evidence type="ECO:0000256" key="2">
    <source>
        <dbReference type="ARBA" id="ARBA00022676"/>
    </source>
</evidence>
<dbReference type="PANTHER" id="PTHR43179">
    <property type="entry name" value="RHAMNOSYLTRANSFERASE WBBL"/>
    <property type="match status" value="1"/>
</dbReference>